<sequence length="180" mass="20929">MPLENHPQLQSTRKVQLNFHPTTLNTSPIKIVNNNTPLSPNLILYSQNPFSLTPLKIPSNIRKNLTPTKNLNAKIPQQRNFTPTGILNKKDQIDKNTNNLKNRVQTDFGNPPTIQQQIEKEETDFFNDKQQSYYNNLQELLIQSEFKISQLEEKSRQIQDQRKRLHQQFLSKSPKLGSLL</sequence>
<comment type="caution">
    <text evidence="2">The sequence shown here is derived from an EMBL/GenBank/DDBJ whole genome shotgun (WGS) entry which is preliminary data.</text>
</comment>
<feature type="coiled-coil region" evidence="1">
    <location>
        <begin position="134"/>
        <end position="168"/>
    </location>
</feature>
<organism evidence="2 3">
    <name type="scientific">Paramecium primaurelia</name>
    <dbReference type="NCBI Taxonomy" id="5886"/>
    <lineage>
        <taxon>Eukaryota</taxon>
        <taxon>Sar</taxon>
        <taxon>Alveolata</taxon>
        <taxon>Ciliophora</taxon>
        <taxon>Intramacronucleata</taxon>
        <taxon>Oligohymenophorea</taxon>
        <taxon>Peniculida</taxon>
        <taxon>Parameciidae</taxon>
        <taxon>Paramecium</taxon>
    </lineage>
</organism>
<keyword evidence="3" id="KW-1185">Reference proteome</keyword>
<evidence type="ECO:0000256" key="1">
    <source>
        <dbReference type="SAM" id="Coils"/>
    </source>
</evidence>
<dbReference type="EMBL" id="CAJJDM010000044">
    <property type="protein sequence ID" value="CAD8069837.1"/>
    <property type="molecule type" value="Genomic_DNA"/>
</dbReference>
<evidence type="ECO:0000313" key="2">
    <source>
        <dbReference type="EMBL" id="CAD8069837.1"/>
    </source>
</evidence>
<dbReference type="OMA" id="TTTFENH"/>
<gene>
    <name evidence="2" type="ORF">PPRIM_AZ9-3.1.T0440263</name>
</gene>
<dbReference type="Proteomes" id="UP000688137">
    <property type="component" value="Unassembled WGS sequence"/>
</dbReference>
<dbReference type="AlphaFoldDB" id="A0A8S1LQ08"/>
<proteinExistence type="predicted"/>
<accession>A0A8S1LQ08</accession>
<reference evidence="2" key="1">
    <citation type="submission" date="2021-01" db="EMBL/GenBank/DDBJ databases">
        <authorList>
            <consortium name="Genoscope - CEA"/>
            <person name="William W."/>
        </authorList>
    </citation>
    <scope>NUCLEOTIDE SEQUENCE</scope>
</reference>
<keyword evidence="1" id="KW-0175">Coiled coil</keyword>
<protein>
    <submittedName>
        <fullName evidence="2">Uncharacterized protein</fullName>
    </submittedName>
</protein>
<name>A0A8S1LQ08_PARPR</name>
<evidence type="ECO:0000313" key="3">
    <source>
        <dbReference type="Proteomes" id="UP000688137"/>
    </source>
</evidence>